<feature type="domain" description="FdhE central" evidence="6">
    <location>
        <begin position="190"/>
        <end position="227"/>
    </location>
</feature>
<dbReference type="PANTHER" id="PTHR37689:SF1">
    <property type="entry name" value="PROTEIN FDHE"/>
    <property type="match status" value="1"/>
</dbReference>
<organism evidence="8 9">
    <name type="scientific">Vespertiliibacter pulmonis</name>
    <dbReference type="NCBI Taxonomy" id="1443036"/>
    <lineage>
        <taxon>Bacteria</taxon>
        <taxon>Pseudomonadati</taxon>
        <taxon>Pseudomonadota</taxon>
        <taxon>Gammaproteobacteria</taxon>
        <taxon>Pasteurellales</taxon>
        <taxon>Pasteurellaceae</taxon>
        <taxon>Vespertiliibacter</taxon>
    </lineage>
</organism>
<evidence type="ECO:0000256" key="1">
    <source>
        <dbReference type="ARBA" id="ARBA00004496"/>
    </source>
</evidence>
<comment type="caution">
    <text evidence="8">The sequence shown here is derived from an EMBL/GenBank/DDBJ whole genome shotgun (WGS) entry which is preliminary data.</text>
</comment>
<dbReference type="AlphaFoldDB" id="A0A3N4VWM4"/>
<dbReference type="PIRSF" id="PIRSF018296">
    <property type="entry name" value="Format_dh_formtn"/>
    <property type="match status" value="1"/>
</dbReference>
<accession>A0A3N4VWM4</accession>
<dbReference type="NCBIfam" id="NF002925">
    <property type="entry name" value="PRK03564.1"/>
    <property type="match status" value="1"/>
</dbReference>
<dbReference type="CDD" id="cd16341">
    <property type="entry name" value="FdhE"/>
    <property type="match status" value="1"/>
</dbReference>
<dbReference type="Pfam" id="PF04216">
    <property type="entry name" value="FdhE_N"/>
    <property type="match status" value="1"/>
</dbReference>
<protein>
    <recommendedName>
        <fullName evidence="4">Protein FdhE homolog</fullName>
    </recommendedName>
</protein>
<reference evidence="8 9" key="1">
    <citation type="submission" date="2018-11" db="EMBL/GenBank/DDBJ databases">
        <title>Genomic Encyclopedia of Type Strains, Phase IV (KMG-IV): sequencing the most valuable type-strain genomes for metagenomic binning, comparative biology and taxonomic classification.</title>
        <authorList>
            <person name="Goeker M."/>
        </authorList>
    </citation>
    <scope>NUCLEOTIDE SEQUENCE [LARGE SCALE GENOMIC DNA]</scope>
    <source>
        <strain evidence="8 9">DSM 27238</strain>
    </source>
</reference>
<dbReference type="RefSeq" id="WP_124210404.1">
    <property type="nucleotide sequence ID" value="NZ_CP016615.1"/>
</dbReference>
<proteinExistence type="inferred from homology"/>
<evidence type="ECO:0000256" key="4">
    <source>
        <dbReference type="HAMAP-Rule" id="MF_00611"/>
    </source>
</evidence>
<dbReference type="InterPro" id="IPR056796">
    <property type="entry name" value="FdhE_C"/>
</dbReference>
<dbReference type="InterPro" id="IPR056797">
    <property type="entry name" value="FdhE_central"/>
</dbReference>
<evidence type="ECO:0000313" key="8">
    <source>
        <dbReference type="EMBL" id="RPE85823.1"/>
    </source>
</evidence>
<name>A0A3N4VWM4_9PAST</name>
<evidence type="ECO:0000259" key="5">
    <source>
        <dbReference type="Pfam" id="PF04216"/>
    </source>
</evidence>
<comment type="similarity">
    <text evidence="3 4">Belongs to the FdhE family.</text>
</comment>
<dbReference type="OrthoDB" id="9794151at2"/>
<keyword evidence="2 4" id="KW-0963">Cytoplasm</keyword>
<dbReference type="Gene3D" id="3.90.1670.10">
    <property type="entry name" value="FdhE-like domain"/>
    <property type="match status" value="1"/>
</dbReference>
<evidence type="ECO:0000259" key="6">
    <source>
        <dbReference type="Pfam" id="PF24859"/>
    </source>
</evidence>
<dbReference type="NCBIfam" id="TIGR01562">
    <property type="entry name" value="FdhE"/>
    <property type="match status" value="1"/>
</dbReference>
<dbReference type="Pfam" id="PF24860">
    <property type="entry name" value="FdhE_C"/>
    <property type="match status" value="1"/>
</dbReference>
<dbReference type="PANTHER" id="PTHR37689">
    <property type="entry name" value="PROTEIN FDHE"/>
    <property type="match status" value="1"/>
</dbReference>
<dbReference type="GO" id="GO:0008199">
    <property type="term" value="F:ferric iron binding"/>
    <property type="evidence" value="ECO:0007669"/>
    <property type="project" value="TreeGrafter"/>
</dbReference>
<dbReference type="SUPFAM" id="SSF144020">
    <property type="entry name" value="FdhE-like"/>
    <property type="match status" value="1"/>
</dbReference>
<dbReference type="Pfam" id="PF24859">
    <property type="entry name" value="FdhE_central"/>
    <property type="match status" value="1"/>
</dbReference>
<dbReference type="GO" id="GO:0051604">
    <property type="term" value="P:protein maturation"/>
    <property type="evidence" value="ECO:0007669"/>
    <property type="project" value="TreeGrafter"/>
</dbReference>
<evidence type="ECO:0000313" key="9">
    <source>
        <dbReference type="Proteomes" id="UP000281691"/>
    </source>
</evidence>
<keyword evidence="9" id="KW-1185">Reference proteome</keyword>
<evidence type="ECO:0000256" key="3">
    <source>
        <dbReference type="ARBA" id="ARBA00061033"/>
    </source>
</evidence>
<dbReference type="EMBL" id="RKQP01000001">
    <property type="protein sequence ID" value="RPE85823.1"/>
    <property type="molecule type" value="Genomic_DNA"/>
</dbReference>
<dbReference type="FunFam" id="3.90.1670.10:FF:000001">
    <property type="entry name" value="Protein FdhE"/>
    <property type="match status" value="1"/>
</dbReference>
<dbReference type="InterPro" id="IPR056774">
    <property type="entry name" value="FdhE_N"/>
</dbReference>
<evidence type="ECO:0000256" key="2">
    <source>
        <dbReference type="ARBA" id="ARBA00022490"/>
    </source>
</evidence>
<dbReference type="GO" id="GO:0005829">
    <property type="term" value="C:cytosol"/>
    <property type="evidence" value="ECO:0007669"/>
    <property type="project" value="TreeGrafter"/>
</dbReference>
<dbReference type="HAMAP" id="MF_00611">
    <property type="entry name" value="FdeH"/>
    <property type="match status" value="1"/>
</dbReference>
<evidence type="ECO:0000259" key="7">
    <source>
        <dbReference type="Pfam" id="PF24860"/>
    </source>
</evidence>
<comment type="subcellular location">
    <subcellularLocation>
        <location evidence="1 4">Cytoplasm</location>
    </subcellularLocation>
</comment>
<feature type="domain" description="FdhE N-terminal" evidence="5">
    <location>
        <begin position="21"/>
        <end position="186"/>
    </location>
</feature>
<dbReference type="InterPro" id="IPR024064">
    <property type="entry name" value="FdhE-like_sf"/>
</dbReference>
<dbReference type="InterPro" id="IPR006452">
    <property type="entry name" value="Formate_DH_accessory"/>
</dbReference>
<comment type="function">
    <text evidence="4">Necessary for formate dehydrogenase activity.</text>
</comment>
<dbReference type="Proteomes" id="UP000281691">
    <property type="component" value="Unassembled WGS sequence"/>
</dbReference>
<feature type="domain" description="FdhE C-terminal" evidence="7">
    <location>
        <begin position="229"/>
        <end position="304"/>
    </location>
</feature>
<gene>
    <name evidence="4" type="primary">fdhE</name>
    <name evidence="8" type="ORF">EDC46_0208</name>
</gene>
<sequence length="308" mass="34882">MGIRILPDTEIKQVASSFQHPPLLFANPKNLYQRRAKRLRQLAQDNPFGDYLIFAAELVDIQLDLLDSHPIANISADLTAYLTQNLGQKPLNVKQFTRSPEWRELLQAFIDKCKAKENLSETVLDNLEWLEKASTSEIEQLADHLLNERFSDVGADKAVFLWAVLSLYWVQLTQQLPRNAQAEYGEHRQTCPVCDSAPVASVVHFGDTQGLRYLHCALCESEWNVVRAKCTNCEQTGKLDYWSLDSIDSAVKAETCGDCESYLKVMYQEKDPHVEAVADDLATLFLDAEMEQKGLARSGLNPFLFLVE</sequence>